<dbReference type="PATRIC" id="fig|246787.4.peg.847"/>
<dbReference type="PANTHER" id="PTHR39184:SF1">
    <property type="entry name" value="PBSX PHAGE TERMINASE LARGE SUBUNIT"/>
    <property type="match status" value="1"/>
</dbReference>
<reference evidence="3 4" key="1">
    <citation type="journal article" date="2015" name="Science">
        <title>Genetic determinants of in vivo fitness and diet responsiveness in multiple human gut Bacteroides.</title>
        <authorList>
            <person name="Wu M."/>
            <person name="McNulty N.P."/>
            <person name="Rodionov D.A."/>
            <person name="Khoroshkin M.S."/>
            <person name="Griffin N.W."/>
            <person name="Cheng J."/>
            <person name="Latreille P."/>
            <person name="Kerstetter R.A."/>
            <person name="Terrapon N."/>
            <person name="Henrissat B."/>
            <person name="Osterman A.L."/>
            <person name="Gordon J.I."/>
        </authorList>
    </citation>
    <scope>NUCLEOTIDE SEQUENCE [LARGE SCALE GENOMIC DNA]</scope>
    <source>
        <strain evidence="3 4">WH2</strain>
    </source>
</reference>
<dbReference type="InterPro" id="IPR035413">
    <property type="entry name" value="Terminase_L_C"/>
</dbReference>
<dbReference type="Proteomes" id="UP000061809">
    <property type="component" value="Chromosome"/>
</dbReference>
<dbReference type="InterPro" id="IPR035412">
    <property type="entry name" value="Terminase_L_N"/>
</dbReference>
<dbReference type="Gene3D" id="3.40.50.300">
    <property type="entry name" value="P-loop containing nucleotide triphosphate hydrolases"/>
    <property type="match status" value="1"/>
</dbReference>
<dbReference type="RefSeq" id="WP_029428565.1">
    <property type="nucleotide sequence ID" value="NZ_DAWDZD010000041.1"/>
</dbReference>
<feature type="domain" description="Phage terminase large subunit C-terminal" evidence="2">
    <location>
        <begin position="250"/>
        <end position="383"/>
    </location>
</feature>
<name>A0A0P0GLS2_9BACE</name>
<dbReference type="KEGG" id="bcel:BcellWH2_00821"/>
<dbReference type="InterPro" id="IPR027417">
    <property type="entry name" value="P-loop_NTPase"/>
</dbReference>
<sequence>MIELNMKCTPIFYRAMKALNSGLFNVMVFEGGSRSSKTYSLIQFFIVYAINNWQRTNRIVIARKKGTWLASTVWTDFKNILLELGLYNNCRINNTLKTIQLYSTTFEFVGLDDVQRLHGLTTDIFWINEAMEASKDDFDQLEQRCSRFAILDYNPSAEEHWIYDNVCSREDCYFDHSTMLDNPFIPANMKRKILSYEPTEYNIKQGTADKRKWMIYGLGKRAKIEGLIFENYTIIKEMPEWVKRRWRGIDFGYTNDVTAASDNGYLDNALYIDEEIYQTNMLSSDIIRVLKELPDRKIWSESADPRLVQEIYNAGFNIEPVRKYPGSVEAGIDFMKSKKIYITEHSINVKKELDNYTYQQDKNGRWLNVPVDNFNHILDEVRYCCMMELMGRILLQKNYNKSDLGIY</sequence>
<evidence type="ECO:0000259" key="1">
    <source>
        <dbReference type="Pfam" id="PF04466"/>
    </source>
</evidence>
<dbReference type="Pfam" id="PF04466">
    <property type="entry name" value="Terminase_3"/>
    <property type="match status" value="1"/>
</dbReference>
<gene>
    <name evidence="3" type="ORF">BcellWH2_00821</name>
</gene>
<evidence type="ECO:0000313" key="3">
    <source>
        <dbReference type="EMBL" id="ALJ58084.1"/>
    </source>
</evidence>
<dbReference type="AlphaFoldDB" id="A0A0P0GLS2"/>
<dbReference type="Gene3D" id="3.30.420.280">
    <property type="match status" value="1"/>
</dbReference>
<dbReference type="PANTHER" id="PTHR39184">
    <property type="match status" value="1"/>
</dbReference>
<dbReference type="Pfam" id="PF17288">
    <property type="entry name" value="Terminase_3C"/>
    <property type="match status" value="1"/>
</dbReference>
<feature type="domain" description="Phage terminase large subunit N-terminal" evidence="1">
    <location>
        <begin position="26"/>
        <end position="201"/>
    </location>
</feature>
<protein>
    <submittedName>
        <fullName evidence="3">Phage terminase large subunit</fullName>
    </submittedName>
</protein>
<evidence type="ECO:0000313" key="4">
    <source>
        <dbReference type="Proteomes" id="UP000061809"/>
    </source>
</evidence>
<dbReference type="InterPro" id="IPR052380">
    <property type="entry name" value="Viral_DNA_packaging_terminase"/>
</dbReference>
<evidence type="ECO:0000259" key="2">
    <source>
        <dbReference type="Pfam" id="PF17288"/>
    </source>
</evidence>
<proteinExistence type="predicted"/>
<accession>A0A0P0GLS2</accession>
<dbReference type="InterPro" id="IPR006437">
    <property type="entry name" value="Phage_terminase_lsu"/>
</dbReference>
<organism evidence="3 4">
    <name type="scientific">Bacteroides cellulosilyticus</name>
    <dbReference type="NCBI Taxonomy" id="246787"/>
    <lineage>
        <taxon>Bacteria</taxon>
        <taxon>Pseudomonadati</taxon>
        <taxon>Bacteroidota</taxon>
        <taxon>Bacteroidia</taxon>
        <taxon>Bacteroidales</taxon>
        <taxon>Bacteroidaceae</taxon>
        <taxon>Bacteroides</taxon>
    </lineage>
</organism>
<dbReference type="NCBIfam" id="TIGR01547">
    <property type="entry name" value="phage_term_2"/>
    <property type="match status" value="1"/>
</dbReference>
<dbReference type="EMBL" id="CP012801">
    <property type="protein sequence ID" value="ALJ58084.1"/>
    <property type="molecule type" value="Genomic_DNA"/>
</dbReference>